<comment type="caution">
    <text evidence="2">The sequence shown here is derived from an EMBL/GenBank/DDBJ whole genome shotgun (WGS) entry which is preliminary data.</text>
</comment>
<keyword evidence="3" id="KW-1185">Reference proteome</keyword>
<dbReference type="Proteomes" id="UP000824540">
    <property type="component" value="Unassembled WGS sequence"/>
</dbReference>
<dbReference type="EMBL" id="JAFBMS010000005">
    <property type="protein sequence ID" value="KAG9352460.1"/>
    <property type="molecule type" value="Genomic_DNA"/>
</dbReference>
<reference evidence="2" key="1">
    <citation type="thesis" date="2021" institute="BYU ScholarsArchive" country="Provo, UT, USA">
        <title>Applications of and Algorithms for Genome Assembly and Genomic Analyses with an Emphasis on Marine Teleosts.</title>
        <authorList>
            <person name="Pickett B.D."/>
        </authorList>
    </citation>
    <scope>NUCLEOTIDE SEQUENCE</scope>
    <source>
        <strain evidence="2">HI-2016</strain>
    </source>
</reference>
<feature type="compositionally biased region" description="Polar residues" evidence="1">
    <location>
        <begin position="54"/>
        <end position="68"/>
    </location>
</feature>
<proteinExistence type="predicted"/>
<gene>
    <name evidence="2" type="ORF">JZ751_020874</name>
</gene>
<evidence type="ECO:0000313" key="3">
    <source>
        <dbReference type="Proteomes" id="UP000824540"/>
    </source>
</evidence>
<dbReference type="AlphaFoldDB" id="A0A8T2PJS7"/>
<organism evidence="2 3">
    <name type="scientific">Albula glossodonta</name>
    <name type="common">roundjaw bonefish</name>
    <dbReference type="NCBI Taxonomy" id="121402"/>
    <lineage>
        <taxon>Eukaryota</taxon>
        <taxon>Metazoa</taxon>
        <taxon>Chordata</taxon>
        <taxon>Craniata</taxon>
        <taxon>Vertebrata</taxon>
        <taxon>Euteleostomi</taxon>
        <taxon>Actinopterygii</taxon>
        <taxon>Neopterygii</taxon>
        <taxon>Teleostei</taxon>
        <taxon>Albuliformes</taxon>
        <taxon>Albulidae</taxon>
        <taxon>Albula</taxon>
    </lineage>
</organism>
<name>A0A8T2PJS7_9TELE</name>
<accession>A0A8T2PJS7</accession>
<evidence type="ECO:0000313" key="2">
    <source>
        <dbReference type="EMBL" id="KAG9352460.1"/>
    </source>
</evidence>
<feature type="region of interest" description="Disordered" evidence="1">
    <location>
        <begin position="49"/>
        <end position="74"/>
    </location>
</feature>
<protein>
    <submittedName>
        <fullName evidence="2">Uncharacterized protein</fullName>
    </submittedName>
</protein>
<sequence>MDNGVERKRGRPVTIGWGLAFKRPLLVRGLGHPTTVLLFRGCRSKFVSDDRARNQTAPTKDPSHTNAQGVLPEE</sequence>
<evidence type="ECO:0000256" key="1">
    <source>
        <dbReference type="SAM" id="MobiDB-lite"/>
    </source>
</evidence>